<evidence type="ECO:0000313" key="4">
    <source>
        <dbReference type="Proteomes" id="UP000827892"/>
    </source>
</evidence>
<proteinExistence type="predicted"/>
<reference evidence="2 4" key="2">
    <citation type="submission" date="2022-05" db="EMBL/GenBank/DDBJ databases">
        <title>Chromosome-level reference genomes for two strains of Caenorhabditis briggsae: an improved platform for comparative genomics.</title>
        <authorList>
            <person name="Stevens L."/>
            <person name="Andersen E.C."/>
        </authorList>
    </citation>
    <scope>NUCLEOTIDE SEQUENCE [LARGE SCALE GENOMIC DNA]</scope>
    <source>
        <strain evidence="2">QX1410_ONT</strain>
        <tissue evidence="2">Whole-organism</tissue>
    </source>
</reference>
<feature type="signal peptide" evidence="1">
    <location>
        <begin position="1"/>
        <end position="19"/>
    </location>
</feature>
<name>A0AAE9CTV1_CAEBR</name>
<dbReference type="Gene3D" id="2.20.100.10">
    <property type="entry name" value="Thrombospondin type-1 (TSP1) repeat"/>
    <property type="match status" value="1"/>
</dbReference>
<dbReference type="InterPro" id="IPR000884">
    <property type="entry name" value="TSP1_rpt"/>
</dbReference>
<sequence length="112" mass="12228">MNLCFATFLLLFCTGCYDAGRVRRAPCDSTYGDWAEWSTCDKDCGFCGTQTRTRTCTSVSGCTEVTCTGDASESQACSTTDDICLAPSPSCCPHTYKKKADISEKRFYCGLE</sequence>
<evidence type="ECO:0000313" key="3">
    <source>
        <dbReference type="EMBL" id="UMM39585.1"/>
    </source>
</evidence>
<dbReference type="PROSITE" id="PS50092">
    <property type="entry name" value="TSP1"/>
    <property type="match status" value="1"/>
</dbReference>
<dbReference type="Pfam" id="PF00090">
    <property type="entry name" value="TSP_1"/>
    <property type="match status" value="1"/>
</dbReference>
<protein>
    <submittedName>
        <fullName evidence="2">Uncharacterized protein</fullName>
    </submittedName>
</protein>
<dbReference type="PANTHER" id="PTHR31507">
    <property type="entry name" value="PROTEIN CBG15923"/>
    <property type="match status" value="1"/>
</dbReference>
<accession>A0AAE9CTV1</accession>
<gene>
    <name evidence="2" type="ORF">L3Y34_010688</name>
    <name evidence="3" type="ORF">L5515_016575</name>
</gene>
<dbReference type="OMA" id="PSCCPHT"/>
<dbReference type="PANTHER" id="PTHR31507:SF10">
    <property type="entry name" value="SHKT DOMAIN-CONTAINING PROTEIN"/>
    <property type="match status" value="1"/>
</dbReference>
<dbReference type="KEGG" id="cbr:CBG_15923"/>
<dbReference type="SUPFAM" id="SSF82895">
    <property type="entry name" value="TSP-1 type 1 repeat"/>
    <property type="match status" value="1"/>
</dbReference>
<evidence type="ECO:0000313" key="5">
    <source>
        <dbReference type="Proteomes" id="UP000829354"/>
    </source>
</evidence>
<dbReference type="AlphaFoldDB" id="A0AAE9CTV1"/>
<reference evidence="3 5" key="1">
    <citation type="submission" date="2022-04" db="EMBL/GenBank/DDBJ databases">
        <title>Chromosome-level reference genomes for two strains of Caenorhabditis briggsae: an improved platform for comparative genomics.</title>
        <authorList>
            <person name="Stevens L."/>
            <person name="Andersen E."/>
        </authorList>
    </citation>
    <scope>NUCLEOTIDE SEQUENCE [LARGE SCALE GENOMIC DNA]</scope>
    <source>
        <strain evidence="3">VX34</strain>
        <tissue evidence="3">Whole-organism</tissue>
    </source>
</reference>
<dbReference type="EMBL" id="CP090896">
    <property type="protein sequence ID" value="ULT80282.1"/>
    <property type="molecule type" value="Genomic_DNA"/>
</dbReference>
<evidence type="ECO:0000313" key="2">
    <source>
        <dbReference type="EMBL" id="ULT80282.1"/>
    </source>
</evidence>
<dbReference type="Proteomes" id="UP000827892">
    <property type="component" value="Chromosome X"/>
</dbReference>
<feature type="chain" id="PRO_5044706694" evidence="1">
    <location>
        <begin position="20"/>
        <end position="112"/>
    </location>
</feature>
<keyword evidence="5" id="KW-1185">Reference proteome</keyword>
<dbReference type="EMBL" id="CP092625">
    <property type="protein sequence ID" value="UMM39585.1"/>
    <property type="molecule type" value="Genomic_DNA"/>
</dbReference>
<keyword evidence="1" id="KW-0732">Signal</keyword>
<dbReference type="InterPro" id="IPR036383">
    <property type="entry name" value="TSP1_rpt_sf"/>
</dbReference>
<dbReference type="PRINTS" id="PR01705">
    <property type="entry name" value="TSP1REPEAT"/>
</dbReference>
<evidence type="ECO:0000256" key="1">
    <source>
        <dbReference type="SAM" id="SignalP"/>
    </source>
</evidence>
<organism evidence="2 4">
    <name type="scientific">Caenorhabditis briggsae</name>
    <dbReference type="NCBI Taxonomy" id="6238"/>
    <lineage>
        <taxon>Eukaryota</taxon>
        <taxon>Metazoa</taxon>
        <taxon>Ecdysozoa</taxon>
        <taxon>Nematoda</taxon>
        <taxon>Chromadorea</taxon>
        <taxon>Rhabditida</taxon>
        <taxon>Rhabditina</taxon>
        <taxon>Rhabditomorpha</taxon>
        <taxon>Rhabditoidea</taxon>
        <taxon>Rhabditidae</taxon>
        <taxon>Peloderinae</taxon>
        <taxon>Caenorhabditis</taxon>
    </lineage>
</organism>
<dbReference type="Proteomes" id="UP000829354">
    <property type="component" value="Chromosome X"/>
</dbReference>
<dbReference type="SMART" id="SM00209">
    <property type="entry name" value="TSP1"/>
    <property type="match status" value="1"/>
</dbReference>